<feature type="transmembrane region" description="Helical" evidence="1">
    <location>
        <begin position="35"/>
        <end position="56"/>
    </location>
</feature>
<dbReference type="AlphaFoldDB" id="A0A919IU19"/>
<feature type="transmembrane region" description="Helical" evidence="1">
    <location>
        <begin position="68"/>
        <end position="91"/>
    </location>
</feature>
<dbReference type="EMBL" id="BOMM01000004">
    <property type="protein sequence ID" value="GIE09041.1"/>
    <property type="molecule type" value="Genomic_DNA"/>
</dbReference>
<proteinExistence type="predicted"/>
<gene>
    <name evidence="2" type="ORF">Afe05nite_08810</name>
</gene>
<keyword evidence="1" id="KW-0812">Transmembrane</keyword>
<keyword evidence="1" id="KW-1133">Transmembrane helix</keyword>
<organism evidence="2 3">
    <name type="scientific">Paractinoplanes ferrugineus</name>
    <dbReference type="NCBI Taxonomy" id="113564"/>
    <lineage>
        <taxon>Bacteria</taxon>
        <taxon>Bacillati</taxon>
        <taxon>Actinomycetota</taxon>
        <taxon>Actinomycetes</taxon>
        <taxon>Micromonosporales</taxon>
        <taxon>Micromonosporaceae</taxon>
        <taxon>Paractinoplanes</taxon>
    </lineage>
</organism>
<dbReference type="Proteomes" id="UP000598174">
    <property type="component" value="Unassembled WGS sequence"/>
</dbReference>
<dbReference type="RefSeq" id="WP_203815667.1">
    <property type="nucleotide sequence ID" value="NZ_BAAABP010000014.1"/>
</dbReference>
<sequence>MAFLGYVVTVVPLAGIVAAYQNRAFEGVGWHGGQYAEAFVVGTLVLLVAGAVLQAWPAGSAWRSVGRGILLAGVTGIFLTLIFMVLVGYALSHMRFV</sequence>
<keyword evidence="1" id="KW-0472">Membrane</keyword>
<name>A0A919IU19_9ACTN</name>
<accession>A0A919IU19</accession>
<comment type="caution">
    <text evidence="2">The sequence shown here is derived from an EMBL/GenBank/DDBJ whole genome shotgun (WGS) entry which is preliminary data.</text>
</comment>
<keyword evidence="3" id="KW-1185">Reference proteome</keyword>
<protein>
    <submittedName>
        <fullName evidence="2">Uncharacterized protein</fullName>
    </submittedName>
</protein>
<reference evidence="2" key="1">
    <citation type="submission" date="2021-01" db="EMBL/GenBank/DDBJ databases">
        <title>Whole genome shotgun sequence of Actinoplanes ferrugineus NBRC 15555.</title>
        <authorList>
            <person name="Komaki H."/>
            <person name="Tamura T."/>
        </authorList>
    </citation>
    <scope>NUCLEOTIDE SEQUENCE</scope>
    <source>
        <strain evidence="2">NBRC 15555</strain>
    </source>
</reference>
<evidence type="ECO:0000313" key="2">
    <source>
        <dbReference type="EMBL" id="GIE09041.1"/>
    </source>
</evidence>
<evidence type="ECO:0000256" key="1">
    <source>
        <dbReference type="SAM" id="Phobius"/>
    </source>
</evidence>
<evidence type="ECO:0000313" key="3">
    <source>
        <dbReference type="Proteomes" id="UP000598174"/>
    </source>
</evidence>